<protein>
    <submittedName>
        <fullName evidence="2">Toxin HigB2</fullName>
    </submittedName>
</protein>
<dbReference type="AlphaFoldDB" id="A0A158SXK5"/>
<comment type="caution">
    <text evidence="1">The sequence shown here is derived from an EMBL/GenBank/DDBJ whole genome shotgun (WGS) entry which is preliminary data.</text>
</comment>
<reference evidence="2" key="2">
    <citation type="submission" date="2019-05" db="EMBL/GenBank/DDBJ databases">
        <authorList>
            <person name="Hibberd M."/>
        </authorList>
    </citation>
    <scope>NUCLEOTIDE SEQUENCE</scope>
    <source>
        <strain evidence="2">Haemophilus_influenzae_BgEED16</strain>
    </source>
</reference>
<evidence type="ECO:0000313" key="1">
    <source>
        <dbReference type="EMBL" id="KIS35599.1"/>
    </source>
</evidence>
<reference evidence="1 3" key="1">
    <citation type="submission" date="2014-05" db="EMBL/GenBank/DDBJ databases">
        <title>Methylome analysis of the phasevarions of Haemophilus influenzae.</title>
        <authorList>
            <person name="Atack J.M."/>
            <person name="Fox K.L."/>
            <person name="Power P.M."/>
            <person name="Clark T."/>
            <person name="Jurcisek J."/>
            <person name="Korlach J."/>
            <person name="Bakaletz L.O."/>
            <person name="Jennings M.P."/>
        </authorList>
    </citation>
    <scope>NUCLEOTIDE SEQUENCE [LARGE SCALE GENOMIC DNA]</scope>
    <source>
        <strain evidence="1 3">1209</strain>
    </source>
</reference>
<dbReference type="EMBL" id="JMQP01000002">
    <property type="protein sequence ID" value="KIS35599.1"/>
    <property type="molecule type" value="Genomic_DNA"/>
</dbReference>
<dbReference type="RefSeq" id="WP_005651223.1">
    <property type="nucleotide sequence ID" value="NZ_CABFLD010000038.1"/>
</dbReference>
<dbReference type="InterPro" id="IPR009241">
    <property type="entry name" value="HigB-like"/>
</dbReference>
<organism evidence="1 3">
    <name type="scientific">Haemophilus influenzae</name>
    <dbReference type="NCBI Taxonomy" id="727"/>
    <lineage>
        <taxon>Bacteria</taxon>
        <taxon>Pseudomonadati</taxon>
        <taxon>Pseudomonadota</taxon>
        <taxon>Gammaproteobacteria</taxon>
        <taxon>Pasteurellales</taxon>
        <taxon>Pasteurellaceae</taxon>
        <taxon>Haemophilus</taxon>
    </lineage>
</organism>
<evidence type="ECO:0000313" key="3">
    <source>
        <dbReference type="Proteomes" id="UP000050700"/>
    </source>
</evidence>
<dbReference type="PATRIC" id="fig|727.582.peg.1106"/>
<dbReference type="Proteomes" id="UP000658741">
    <property type="component" value="Unassembled WGS sequence"/>
</dbReference>
<dbReference type="EMBL" id="CABFLD010000038">
    <property type="protein sequence ID" value="VTX72329.1"/>
    <property type="molecule type" value="Genomic_DNA"/>
</dbReference>
<name>A0A158SXK5_HAEIF</name>
<dbReference type="Proteomes" id="UP000050700">
    <property type="component" value="Unassembled WGS sequence"/>
</dbReference>
<evidence type="ECO:0000313" key="2">
    <source>
        <dbReference type="EMBL" id="VTX72329.1"/>
    </source>
</evidence>
<accession>A0A158SXK5</accession>
<gene>
    <name evidence="2" type="primary">higB2</name>
    <name evidence="2" type="ORF">CAGEJMGA_01421</name>
    <name evidence="1" type="ORF">NTHI1209_01206</name>
</gene>
<dbReference type="Pfam" id="PF05973">
    <property type="entry name" value="Gp49"/>
    <property type="match status" value="1"/>
</dbReference>
<proteinExistence type="predicted"/>
<sequence>MKQEWEVILQDPLLNWLETLAEDDVLKIYAALELLSTEGPQLSRPYSDTLQGSKYTNLKELRVQSKLSVFRLFYIFDPVRQAIVLCGGDKKGKKEKLFYKEMIALAEQTYDDYLSELTKEQENEREI</sequence>